<accession>A0A4U5PAC1</accession>
<gene>
    <name evidence="1" type="ORF">L596_007564</name>
</gene>
<evidence type="ECO:0000313" key="2">
    <source>
        <dbReference type="Proteomes" id="UP000298663"/>
    </source>
</evidence>
<dbReference type="EMBL" id="AZBU02000002">
    <property type="protein sequence ID" value="TKR93031.1"/>
    <property type="molecule type" value="Genomic_DNA"/>
</dbReference>
<keyword evidence="2" id="KW-1185">Reference proteome</keyword>
<dbReference type="AlphaFoldDB" id="A0A4U5PAC1"/>
<sequence>MGSIGSRKASEPGTFRWMNGHEVVKNIAQWHLNIEVDAKNTYLVVSDDRGSPYVCFFGCLRNFGLPSTAISVSVCL</sequence>
<comment type="caution">
    <text evidence="1">The sequence shown here is derived from an EMBL/GenBank/DDBJ whole genome shotgun (WGS) entry which is preliminary data.</text>
</comment>
<reference evidence="1 2" key="1">
    <citation type="journal article" date="2015" name="Genome Biol.">
        <title>Comparative genomics of Steinernema reveals deeply conserved gene regulatory networks.</title>
        <authorList>
            <person name="Dillman A.R."/>
            <person name="Macchietto M."/>
            <person name="Porter C.F."/>
            <person name="Rogers A."/>
            <person name="Williams B."/>
            <person name="Antoshechkin I."/>
            <person name="Lee M.M."/>
            <person name="Goodwin Z."/>
            <person name="Lu X."/>
            <person name="Lewis E.E."/>
            <person name="Goodrich-Blair H."/>
            <person name="Stock S.P."/>
            <person name="Adams B.J."/>
            <person name="Sternberg P.W."/>
            <person name="Mortazavi A."/>
        </authorList>
    </citation>
    <scope>NUCLEOTIDE SEQUENCE [LARGE SCALE GENOMIC DNA]</scope>
    <source>
        <strain evidence="1 2">ALL</strain>
    </source>
</reference>
<protein>
    <submittedName>
        <fullName evidence="1">Uncharacterized protein</fullName>
    </submittedName>
</protein>
<dbReference type="Proteomes" id="UP000298663">
    <property type="component" value="Unassembled WGS sequence"/>
</dbReference>
<proteinExistence type="predicted"/>
<evidence type="ECO:0000313" key="1">
    <source>
        <dbReference type="EMBL" id="TKR93031.1"/>
    </source>
</evidence>
<name>A0A4U5PAC1_STECR</name>
<organism evidence="1 2">
    <name type="scientific">Steinernema carpocapsae</name>
    <name type="common">Entomopathogenic nematode</name>
    <dbReference type="NCBI Taxonomy" id="34508"/>
    <lineage>
        <taxon>Eukaryota</taxon>
        <taxon>Metazoa</taxon>
        <taxon>Ecdysozoa</taxon>
        <taxon>Nematoda</taxon>
        <taxon>Chromadorea</taxon>
        <taxon>Rhabditida</taxon>
        <taxon>Tylenchina</taxon>
        <taxon>Panagrolaimomorpha</taxon>
        <taxon>Strongyloidoidea</taxon>
        <taxon>Steinernematidae</taxon>
        <taxon>Steinernema</taxon>
    </lineage>
</organism>
<reference evidence="1 2" key="2">
    <citation type="journal article" date="2019" name="G3 (Bethesda)">
        <title>Hybrid Assembly of the Genome of the Entomopathogenic Nematode Steinernema carpocapsae Identifies the X-Chromosome.</title>
        <authorList>
            <person name="Serra L."/>
            <person name="Macchietto M."/>
            <person name="Macias-Munoz A."/>
            <person name="McGill C.J."/>
            <person name="Rodriguez I.M."/>
            <person name="Rodriguez B."/>
            <person name="Murad R."/>
            <person name="Mortazavi A."/>
        </authorList>
    </citation>
    <scope>NUCLEOTIDE SEQUENCE [LARGE SCALE GENOMIC DNA]</scope>
    <source>
        <strain evidence="1 2">ALL</strain>
    </source>
</reference>